<evidence type="ECO:0000313" key="3">
    <source>
        <dbReference type="Proteomes" id="UP000623467"/>
    </source>
</evidence>
<feature type="region of interest" description="Disordered" evidence="1">
    <location>
        <begin position="221"/>
        <end position="241"/>
    </location>
</feature>
<protein>
    <submittedName>
        <fullName evidence="2">Uncharacterized protein</fullName>
    </submittedName>
</protein>
<accession>A0A8H6XRJ7</accession>
<dbReference type="AlphaFoldDB" id="A0A8H6XRJ7"/>
<evidence type="ECO:0000313" key="2">
    <source>
        <dbReference type="EMBL" id="KAF7346713.1"/>
    </source>
</evidence>
<dbReference type="OrthoDB" id="2527908at2759"/>
<sequence>MPLTSIYAQTAQVYEWGFTGDQMVSTSLPSCRNVSLEANSRTANGTAPFYMMAFPVGGTPSTSFIGTDQNNLTWTVTYPVGTQLMLGVVDALGQSGGIDTPVYTVIDGATTQCVPPSLSDPTSGFKISSNVTDALNTCQPWGLTIEGGTPPYSVTLAELNSGNVTNATMGPTDTVFTYINKMPPGGQVIGIDINGNWATGSPVVRTQGSADTDCVGLVSTSSSANTSSSAITSPDGSQSSHSKLHAKIGVIVGVQTPTPTYYEVFLRFAWNGPDGSCNGDALHAAGGTLASSRTFKSELRFYAGSDTVAQ</sequence>
<name>A0A8H6XRJ7_9AGAR</name>
<proteinExistence type="predicted"/>
<dbReference type="Proteomes" id="UP000623467">
    <property type="component" value="Unassembled WGS sequence"/>
</dbReference>
<gene>
    <name evidence="2" type="ORF">MSAN_01809400</name>
</gene>
<keyword evidence="3" id="KW-1185">Reference proteome</keyword>
<comment type="caution">
    <text evidence="2">The sequence shown here is derived from an EMBL/GenBank/DDBJ whole genome shotgun (WGS) entry which is preliminary data.</text>
</comment>
<organism evidence="2 3">
    <name type="scientific">Mycena sanguinolenta</name>
    <dbReference type="NCBI Taxonomy" id="230812"/>
    <lineage>
        <taxon>Eukaryota</taxon>
        <taxon>Fungi</taxon>
        <taxon>Dikarya</taxon>
        <taxon>Basidiomycota</taxon>
        <taxon>Agaricomycotina</taxon>
        <taxon>Agaricomycetes</taxon>
        <taxon>Agaricomycetidae</taxon>
        <taxon>Agaricales</taxon>
        <taxon>Marasmiineae</taxon>
        <taxon>Mycenaceae</taxon>
        <taxon>Mycena</taxon>
    </lineage>
</organism>
<evidence type="ECO:0000256" key="1">
    <source>
        <dbReference type="SAM" id="MobiDB-lite"/>
    </source>
</evidence>
<reference evidence="2" key="1">
    <citation type="submission" date="2020-05" db="EMBL/GenBank/DDBJ databases">
        <title>Mycena genomes resolve the evolution of fungal bioluminescence.</title>
        <authorList>
            <person name="Tsai I.J."/>
        </authorList>
    </citation>
    <scope>NUCLEOTIDE SEQUENCE</scope>
    <source>
        <strain evidence="2">160909Yilan</strain>
    </source>
</reference>
<feature type="compositionally biased region" description="Low complexity" evidence="1">
    <location>
        <begin position="221"/>
        <end position="233"/>
    </location>
</feature>
<dbReference type="EMBL" id="JACAZH010000018">
    <property type="protein sequence ID" value="KAF7346713.1"/>
    <property type="molecule type" value="Genomic_DNA"/>
</dbReference>